<feature type="transmembrane region" description="Helical" evidence="1">
    <location>
        <begin position="142"/>
        <end position="163"/>
    </location>
</feature>
<keyword evidence="3" id="KW-1185">Reference proteome</keyword>
<evidence type="ECO:0000313" key="3">
    <source>
        <dbReference type="Proteomes" id="UP001303046"/>
    </source>
</evidence>
<dbReference type="EMBL" id="JAVFWL010000005">
    <property type="protein sequence ID" value="KAK6757680.1"/>
    <property type="molecule type" value="Genomic_DNA"/>
</dbReference>
<comment type="caution">
    <text evidence="2">The sequence shown here is derived from an EMBL/GenBank/DDBJ whole genome shotgun (WGS) entry which is preliminary data.</text>
</comment>
<keyword evidence="1" id="KW-1133">Transmembrane helix</keyword>
<proteinExistence type="predicted"/>
<feature type="transmembrane region" description="Helical" evidence="1">
    <location>
        <begin position="108"/>
        <end position="130"/>
    </location>
</feature>
<evidence type="ECO:0000256" key="1">
    <source>
        <dbReference type="SAM" id="Phobius"/>
    </source>
</evidence>
<gene>
    <name evidence="2" type="primary">Necator_chrV.g20265</name>
    <name evidence="2" type="ORF">RB195_015473</name>
</gene>
<accession>A0ABR1E5X5</accession>
<organism evidence="2 3">
    <name type="scientific">Necator americanus</name>
    <name type="common">Human hookworm</name>
    <dbReference type="NCBI Taxonomy" id="51031"/>
    <lineage>
        <taxon>Eukaryota</taxon>
        <taxon>Metazoa</taxon>
        <taxon>Ecdysozoa</taxon>
        <taxon>Nematoda</taxon>
        <taxon>Chromadorea</taxon>
        <taxon>Rhabditida</taxon>
        <taxon>Rhabditina</taxon>
        <taxon>Rhabditomorpha</taxon>
        <taxon>Strongyloidea</taxon>
        <taxon>Ancylostomatidae</taxon>
        <taxon>Bunostominae</taxon>
        <taxon>Necator</taxon>
    </lineage>
</organism>
<dbReference type="Proteomes" id="UP001303046">
    <property type="component" value="Unassembled WGS sequence"/>
</dbReference>
<protein>
    <submittedName>
        <fullName evidence="2">Uncharacterized protein</fullName>
    </submittedName>
</protein>
<name>A0ABR1E5X5_NECAM</name>
<reference evidence="2 3" key="1">
    <citation type="submission" date="2023-08" db="EMBL/GenBank/DDBJ databases">
        <title>A Necator americanus chromosomal reference genome.</title>
        <authorList>
            <person name="Ilik V."/>
            <person name="Petrzelkova K.J."/>
            <person name="Pardy F."/>
            <person name="Fuh T."/>
            <person name="Niatou-Singa F.S."/>
            <person name="Gouil Q."/>
            <person name="Baker L."/>
            <person name="Ritchie M.E."/>
            <person name="Jex A.R."/>
            <person name="Gazzola D."/>
            <person name="Li H."/>
            <person name="Toshio Fujiwara R."/>
            <person name="Zhan B."/>
            <person name="Aroian R.V."/>
            <person name="Pafco B."/>
            <person name="Schwarz E.M."/>
        </authorList>
    </citation>
    <scope>NUCLEOTIDE SEQUENCE [LARGE SCALE GENOMIC DNA]</scope>
    <source>
        <strain evidence="2 3">Aroian</strain>
        <tissue evidence="2">Whole animal</tissue>
    </source>
</reference>
<keyword evidence="1" id="KW-0812">Transmembrane</keyword>
<evidence type="ECO:0000313" key="2">
    <source>
        <dbReference type="EMBL" id="KAK6757680.1"/>
    </source>
</evidence>
<keyword evidence="1" id="KW-0472">Membrane</keyword>
<sequence>MSQYFGAHNIAFVSTNQLLRHSLKASPHESEAYIYLDPLVNLTSVASVLWVLGRAYGVINLVSNEEEEVAIGKAASSLTIVTIILNMSSNIMKFFDSRYMWSFTLPSYIFLQLLLVVCEMIILVIFASSTTISPALSFLVDVGYIALMIVFMETTSYVLHRVIRTKEYDAMKKRF</sequence>